<dbReference type="Pfam" id="PF24518">
    <property type="entry name" value="Ig_CD22"/>
    <property type="match status" value="1"/>
</dbReference>
<keyword evidence="2" id="KW-0732">Signal</keyword>
<reference evidence="4" key="1">
    <citation type="submission" date="2025-08" db="UniProtKB">
        <authorList>
            <consortium name="Ensembl"/>
        </authorList>
    </citation>
    <scope>IDENTIFICATION</scope>
</reference>
<protein>
    <recommendedName>
        <fullName evidence="3">B-cell receptor CD22 first Ig-like domain-containing protein</fullName>
    </recommendedName>
</protein>
<dbReference type="SUPFAM" id="SSF48726">
    <property type="entry name" value="Immunoglobulin"/>
    <property type="match status" value="2"/>
</dbReference>
<dbReference type="Gene3D" id="2.60.40.10">
    <property type="entry name" value="Immunoglobulins"/>
    <property type="match status" value="2"/>
</dbReference>
<dbReference type="PANTHER" id="PTHR46484:SF7">
    <property type="entry name" value="MYELIN-ASSOCIATED GLYCOPROTEIN-LIKE-RELATED"/>
    <property type="match status" value="1"/>
</dbReference>
<evidence type="ECO:0000313" key="4">
    <source>
        <dbReference type="Ensembl" id="ENSSDUP00000016451.1"/>
    </source>
</evidence>
<feature type="domain" description="B-cell receptor CD22 first Ig-like" evidence="3">
    <location>
        <begin position="42"/>
        <end position="144"/>
    </location>
</feature>
<dbReference type="OMA" id="YKKRTQF"/>
<dbReference type="InterPro" id="IPR056386">
    <property type="entry name" value="Ig_CD22"/>
</dbReference>
<dbReference type="AlphaFoldDB" id="A0A3B4UCQ9"/>
<reference evidence="4" key="2">
    <citation type="submission" date="2025-09" db="UniProtKB">
        <authorList>
            <consortium name="Ensembl"/>
        </authorList>
    </citation>
    <scope>IDENTIFICATION</scope>
</reference>
<feature type="chain" id="PRO_5017445507" description="B-cell receptor CD22 first Ig-like domain-containing protein" evidence="2">
    <location>
        <begin position="24"/>
        <end position="281"/>
    </location>
</feature>
<evidence type="ECO:0000256" key="1">
    <source>
        <dbReference type="SAM" id="Phobius"/>
    </source>
</evidence>
<accession>A0A3B4UCQ9</accession>
<dbReference type="Ensembl" id="ENSSDUT00000016757.1">
    <property type="protein sequence ID" value="ENSSDUP00000016451.1"/>
    <property type="gene ID" value="ENSSDUG00000012023.1"/>
</dbReference>
<dbReference type="InterPro" id="IPR036179">
    <property type="entry name" value="Ig-like_dom_sf"/>
</dbReference>
<keyword evidence="1" id="KW-0812">Transmembrane</keyword>
<keyword evidence="1" id="KW-0472">Membrane</keyword>
<feature type="transmembrane region" description="Helical" evidence="1">
    <location>
        <begin position="260"/>
        <end position="279"/>
    </location>
</feature>
<keyword evidence="1" id="KW-1133">Transmembrane helix</keyword>
<dbReference type="PANTHER" id="PTHR46484">
    <property type="entry name" value="SI:CH211-171H4.5-RELATED"/>
    <property type="match status" value="1"/>
</dbReference>
<keyword evidence="5" id="KW-1185">Reference proteome</keyword>
<feature type="signal peptide" evidence="2">
    <location>
        <begin position="1"/>
        <end position="23"/>
    </location>
</feature>
<evidence type="ECO:0000256" key="2">
    <source>
        <dbReference type="SAM" id="SignalP"/>
    </source>
</evidence>
<evidence type="ECO:0000313" key="5">
    <source>
        <dbReference type="Proteomes" id="UP000261420"/>
    </source>
</evidence>
<name>A0A3B4UCQ9_SERDU</name>
<dbReference type="Proteomes" id="UP000261420">
    <property type="component" value="Unplaced"/>
</dbReference>
<sequence>DKGSCNVFHGCFVLLVCCSTMSSDPPRGQWIAKIPTSIPALQGSCVVIPCIYTYPKPNSNAILNRWRGFWRKGNKIVSTNLPKWKMTNEYKKRTQFLGDLKLRNCTMLLDGVRNTDVGPFYFRIEIPQYKSFSYTKNPVSIDVTSDPQPPSLTLRVTDKVKAFCSVSHSCPSFPPKFSWSRSGTVTHRSKRLNEWKWETVSALTFKPLPADFKMPLNCTVQYRGGKQPSFPFAFLSISYKRTVMPLEGLSTLTLAHARCVYLVNMAIILLCITPVFLYYDI</sequence>
<proteinExistence type="predicted"/>
<evidence type="ECO:0000259" key="3">
    <source>
        <dbReference type="Pfam" id="PF24518"/>
    </source>
</evidence>
<dbReference type="GeneTree" id="ENSGT01150000286924"/>
<dbReference type="InterPro" id="IPR013783">
    <property type="entry name" value="Ig-like_fold"/>
</dbReference>
<organism evidence="4 5">
    <name type="scientific">Seriola dumerili</name>
    <name type="common">Greater amberjack</name>
    <name type="synonym">Caranx dumerili</name>
    <dbReference type="NCBI Taxonomy" id="41447"/>
    <lineage>
        <taxon>Eukaryota</taxon>
        <taxon>Metazoa</taxon>
        <taxon>Chordata</taxon>
        <taxon>Craniata</taxon>
        <taxon>Vertebrata</taxon>
        <taxon>Euteleostomi</taxon>
        <taxon>Actinopterygii</taxon>
        <taxon>Neopterygii</taxon>
        <taxon>Teleostei</taxon>
        <taxon>Neoteleostei</taxon>
        <taxon>Acanthomorphata</taxon>
        <taxon>Carangaria</taxon>
        <taxon>Carangiformes</taxon>
        <taxon>Carangidae</taxon>
        <taxon>Seriola</taxon>
    </lineage>
</organism>